<dbReference type="Pfam" id="PF14296">
    <property type="entry name" value="O-ag_pol_Wzy"/>
    <property type="match status" value="1"/>
</dbReference>
<feature type="transmembrane region" description="Helical" evidence="1">
    <location>
        <begin position="108"/>
        <end position="125"/>
    </location>
</feature>
<feature type="transmembrane region" description="Helical" evidence="1">
    <location>
        <begin position="6"/>
        <end position="28"/>
    </location>
</feature>
<sequence>MLIFMVLIFFAIGFATGALSSYGAYLAIVKSSPLITLLFVYIYLFIGMAIVFVAASYREGFGYTYFIVFAIWGLFAFKVGLRGEVMFPTAVIAAILGRRRIPLKTHKLFIVVSLMLFATIIVKNARISGDYSSVDNINPLNAIAEMGSSLRAIQEVIKWRKSGFELLNGESYWAPIERQLALFLPIERLPSLQDKRLLNVVVMEKAGPIGFSPVAEAYANFGEKGIILISIILGSLFAKLDRIPSTIRSDILIGVAIIPLFVMIRNSFAFIPVQIFIGVVLAFIILQLAKVKVDT</sequence>
<gene>
    <name evidence="2" type="ORF">GCM10011501_19260</name>
</gene>
<keyword evidence="3" id="KW-1185">Reference proteome</keyword>
<name>A0ABQ3ISE6_9GAMM</name>
<dbReference type="Proteomes" id="UP000626370">
    <property type="component" value="Unassembled WGS sequence"/>
</dbReference>
<keyword evidence="1" id="KW-0812">Transmembrane</keyword>
<evidence type="ECO:0000313" key="2">
    <source>
        <dbReference type="EMBL" id="GHE89821.1"/>
    </source>
</evidence>
<dbReference type="InterPro" id="IPR029468">
    <property type="entry name" value="O-ag_pol_Wzy"/>
</dbReference>
<dbReference type="EMBL" id="BNAH01000006">
    <property type="protein sequence ID" value="GHE89821.1"/>
    <property type="molecule type" value="Genomic_DNA"/>
</dbReference>
<feature type="transmembrane region" description="Helical" evidence="1">
    <location>
        <begin position="63"/>
        <end position="81"/>
    </location>
</feature>
<protein>
    <recommendedName>
        <fullName evidence="4">Oligosaccharide repeat unit polymerase</fullName>
    </recommendedName>
</protein>
<evidence type="ECO:0000256" key="1">
    <source>
        <dbReference type="SAM" id="Phobius"/>
    </source>
</evidence>
<keyword evidence="1" id="KW-0472">Membrane</keyword>
<feature type="transmembrane region" description="Helical" evidence="1">
    <location>
        <begin position="270"/>
        <end position="289"/>
    </location>
</feature>
<accession>A0ABQ3ISE6</accession>
<proteinExistence type="predicted"/>
<evidence type="ECO:0008006" key="4">
    <source>
        <dbReference type="Google" id="ProtNLM"/>
    </source>
</evidence>
<reference evidence="3" key="1">
    <citation type="journal article" date="2019" name="Int. J. Syst. Evol. Microbiol.">
        <title>The Global Catalogue of Microorganisms (GCM) 10K type strain sequencing project: providing services to taxonomists for standard genome sequencing and annotation.</title>
        <authorList>
            <consortium name="The Broad Institute Genomics Platform"/>
            <consortium name="The Broad Institute Genome Sequencing Center for Infectious Disease"/>
            <person name="Wu L."/>
            <person name="Ma J."/>
        </authorList>
    </citation>
    <scope>NUCLEOTIDE SEQUENCE [LARGE SCALE GENOMIC DNA]</scope>
    <source>
        <strain evidence="3">CGMCC 1.15922</strain>
    </source>
</reference>
<keyword evidence="1" id="KW-1133">Transmembrane helix</keyword>
<evidence type="ECO:0000313" key="3">
    <source>
        <dbReference type="Proteomes" id="UP000626370"/>
    </source>
</evidence>
<feature type="transmembrane region" description="Helical" evidence="1">
    <location>
        <begin position="35"/>
        <end position="57"/>
    </location>
</feature>
<organism evidence="2 3">
    <name type="scientific">Thalassotalea profundi</name>
    <dbReference type="NCBI Taxonomy" id="2036687"/>
    <lineage>
        <taxon>Bacteria</taxon>
        <taxon>Pseudomonadati</taxon>
        <taxon>Pseudomonadota</taxon>
        <taxon>Gammaproteobacteria</taxon>
        <taxon>Alteromonadales</taxon>
        <taxon>Colwelliaceae</taxon>
        <taxon>Thalassotalea</taxon>
    </lineage>
</organism>
<comment type="caution">
    <text evidence="2">The sequence shown here is derived from an EMBL/GenBank/DDBJ whole genome shotgun (WGS) entry which is preliminary data.</text>
</comment>